<gene>
    <name evidence="3" type="ORF">D0Y65_002689</name>
</gene>
<evidence type="ECO:0000256" key="1">
    <source>
        <dbReference type="ARBA" id="ARBA00022448"/>
    </source>
</evidence>
<keyword evidence="2" id="KW-1133">Transmembrane helix</keyword>
<evidence type="ECO:0000256" key="2">
    <source>
        <dbReference type="SAM" id="Phobius"/>
    </source>
</evidence>
<feature type="transmembrane region" description="Helical" evidence="2">
    <location>
        <begin position="52"/>
        <end position="73"/>
    </location>
</feature>
<organism evidence="3 4">
    <name type="scientific">Glycine soja</name>
    <name type="common">Wild soybean</name>
    <dbReference type="NCBI Taxonomy" id="3848"/>
    <lineage>
        <taxon>Eukaryota</taxon>
        <taxon>Viridiplantae</taxon>
        <taxon>Streptophyta</taxon>
        <taxon>Embryophyta</taxon>
        <taxon>Tracheophyta</taxon>
        <taxon>Spermatophyta</taxon>
        <taxon>Magnoliopsida</taxon>
        <taxon>eudicotyledons</taxon>
        <taxon>Gunneridae</taxon>
        <taxon>Pentapetalae</taxon>
        <taxon>rosids</taxon>
        <taxon>fabids</taxon>
        <taxon>Fabales</taxon>
        <taxon>Fabaceae</taxon>
        <taxon>Papilionoideae</taxon>
        <taxon>50 kb inversion clade</taxon>
        <taxon>NPAAA clade</taxon>
        <taxon>indigoferoid/millettioid clade</taxon>
        <taxon>Phaseoleae</taxon>
        <taxon>Glycine</taxon>
        <taxon>Glycine subgen. Soja</taxon>
    </lineage>
</organism>
<dbReference type="EMBL" id="QZWG01000002">
    <property type="protein sequence ID" value="RZC22960.1"/>
    <property type="molecule type" value="Genomic_DNA"/>
</dbReference>
<keyword evidence="1" id="KW-0813">Transport</keyword>
<protein>
    <submittedName>
        <fullName evidence="3">Pleiotropic drug resistance protein 1</fullName>
    </submittedName>
</protein>
<keyword evidence="2" id="KW-0472">Membrane</keyword>
<comment type="caution">
    <text evidence="3">The sequence shown here is derived from an EMBL/GenBank/DDBJ whole genome shotgun (WGS) entry which is preliminary data.</text>
</comment>
<dbReference type="PANTHER" id="PTHR19241">
    <property type="entry name" value="ATP-BINDING CASSETTE TRANSPORTER"/>
    <property type="match status" value="1"/>
</dbReference>
<reference evidence="3 4" key="1">
    <citation type="submission" date="2018-09" db="EMBL/GenBank/DDBJ databases">
        <title>A high-quality reference genome of wild soybean provides a powerful tool to mine soybean genomes.</title>
        <authorList>
            <person name="Xie M."/>
            <person name="Chung C.Y.L."/>
            <person name="Li M.-W."/>
            <person name="Wong F.-L."/>
            <person name="Chan T.-F."/>
            <person name="Lam H.-M."/>
        </authorList>
    </citation>
    <scope>NUCLEOTIDE SEQUENCE [LARGE SCALE GENOMIC DNA]</scope>
    <source>
        <strain evidence="4">cv. W05</strain>
        <tissue evidence="3">Hypocotyl of etiolated seedlings</tissue>
    </source>
</reference>
<feature type="transmembrane region" description="Helical" evidence="2">
    <location>
        <begin position="93"/>
        <end position="112"/>
    </location>
</feature>
<keyword evidence="2" id="KW-0812">Transmembrane</keyword>
<sequence>MKYWYETRARVLASRARGLPERRKGQRKNHENEEEGACALEWLYLLAVNDGWVVYVGTLWMLVVLAIMAMTNFFRTDMHRDLVTHGGIHVGKLFYSVVVTMFNGLAELSMVVSRLPVFYKQKGLSLLPFMGICSSSMES</sequence>
<evidence type="ECO:0000313" key="3">
    <source>
        <dbReference type="EMBL" id="RZC22960.1"/>
    </source>
</evidence>
<keyword evidence="4" id="KW-1185">Reference proteome</keyword>
<dbReference type="Proteomes" id="UP000289340">
    <property type="component" value="Chromosome 2"/>
</dbReference>
<accession>A0A445LI87</accession>
<evidence type="ECO:0000313" key="4">
    <source>
        <dbReference type="Proteomes" id="UP000289340"/>
    </source>
</evidence>
<dbReference type="AlphaFoldDB" id="A0A445LI87"/>
<name>A0A445LI87_GLYSO</name>
<proteinExistence type="predicted"/>